<dbReference type="VEuPathDB" id="TrichDB:TVAG_372680"/>
<proteinExistence type="predicted"/>
<evidence type="ECO:0000313" key="1">
    <source>
        <dbReference type="EMBL" id="EAY02123.1"/>
    </source>
</evidence>
<keyword evidence="2" id="KW-1185">Reference proteome</keyword>
<dbReference type="SUPFAM" id="SSF49785">
    <property type="entry name" value="Galactose-binding domain-like"/>
    <property type="match status" value="1"/>
</dbReference>
<dbReference type="VEuPathDB" id="TrichDB:TVAGG3_0373010"/>
<dbReference type="Proteomes" id="UP000001542">
    <property type="component" value="Unassembled WGS sequence"/>
</dbReference>
<evidence type="ECO:0000313" key="2">
    <source>
        <dbReference type="Proteomes" id="UP000001542"/>
    </source>
</evidence>
<dbReference type="Gene3D" id="2.60.120.260">
    <property type="entry name" value="Galactose-binding domain-like"/>
    <property type="match status" value="1"/>
</dbReference>
<reference evidence="1" key="2">
    <citation type="journal article" date="2007" name="Science">
        <title>Draft genome sequence of the sexually transmitted pathogen Trichomonas vaginalis.</title>
        <authorList>
            <person name="Carlton J.M."/>
            <person name="Hirt R.P."/>
            <person name="Silva J.C."/>
            <person name="Delcher A.L."/>
            <person name="Schatz M."/>
            <person name="Zhao Q."/>
            <person name="Wortman J.R."/>
            <person name="Bidwell S.L."/>
            <person name="Alsmark U.C.M."/>
            <person name="Besteiro S."/>
            <person name="Sicheritz-Ponten T."/>
            <person name="Noel C.J."/>
            <person name="Dacks J.B."/>
            <person name="Foster P.G."/>
            <person name="Simillion C."/>
            <person name="Van de Peer Y."/>
            <person name="Miranda-Saavedra D."/>
            <person name="Barton G.J."/>
            <person name="Westrop G.D."/>
            <person name="Mueller S."/>
            <person name="Dessi D."/>
            <person name="Fiori P.L."/>
            <person name="Ren Q."/>
            <person name="Paulsen I."/>
            <person name="Zhang H."/>
            <person name="Bastida-Corcuera F.D."/>
            <person name="Simoes-Barbosa A."/>
            <person name="Brown M.T."/>
            <person name="Hayes R.D."/>
            <person name="Mukherjee M."/>
            <person name="Okumura C.Y."/>
            <person name="Schneider R."/>
            <person name="Smith A.J."/>
            <person name="Vanacova S."/>
            <person name="Villalvazo M."/>
            <person name="Haas B.J."/>
            <person name="Pertea M."/>
            <person name="Feldblyum T.V."/>
            <person name="Utterback T.R."/>
            <person name="Shu C.L."/>
            <person name="Osoegawa K."/>
            <person name="de Jong P.J."/>
            <person name="Hrdy I."/>
            <person name="Horvathova L."/>
            <person name="Zubacova Z."/>
            <person name="Dolezal P."/>
            <person name="Malik S.B."/>
            <person name="Logsdon J.M. Jr."/>
            <person name="Henze K."/>
            <person name="Gupta A."/>
            <person name="Wang C.C."/>
            <person name="Dunne R.L."/>
            <person name="Upcroft J.A."/>
            <person name="Upcroft P."/>
            <person name="White O."/>
            <person name="Salzberg S.L."/>
            <person name="Tang P."/>
            <person name="Chiu C.-H."/>
            <person name="Lee Y.-S."/>
            <person name="Embley T.M."/>
            <person name="Coombs G.H."/>
            <person name="Mottram J.C."/>
            <person name="Tachezy J."/>
            <person name="Fraser-Liggett C.M."/>
            <person name="Johnson P.J."/>
        </authorList>
    </citation>
    <scope>NUCLEOTIDE SEQUENCE [LARGE SCALE GENOMIC DNA]</scope>
    <source>
        <strain evidence="1">G3</strain>
    </source>
</reference>
<dbReference type="InterPro" id="IPR008979">
    <property type="entry name" value="Galactose-bd-like_sf"/>
</dbReference>
<dbReference type="SMR" id="A2EZ11"/>
<name>A2EZ11_TRIV3</name>
<evidence type="ECO:0008006" key="3">
    <source>
        <dbReference type="Google" id="ProtNLM"/>
    </source>
</evidence>
<sequence length="169" mass="20098">MTKPEYSIYPWDKTYDWCSSCGKTYDDHQFISFSLREKKFKIHGYYIRVGCCNEGCCCEDNYYSCIDCCLYSWALQISNDNQTWQNLHIVEKEQNMRKCKDRSYDFDKEYITKYIRFEQTQPCPGYPSCLSINRIEFYGEVVSEDSTNEDVFSQNEEDDVSIIGHFSKS</sequence>
<dbReference type="InParanoid" id="A2EZ11"/>
<accession>A2EZ11</accession>
<dbReference type="AlphaFoldDB" id="A2EZ11"/>
<organism evidence="1 2">
    <name type="scientific">Trichomonas vaginalis (strain ATCC PRA-98 / G3)</name>
    <dbReference type="NCBI Taxonomy" id="412133"/>
    <lineage>
        <taxon>Eukaryota</taxon>
        <taxon>Metamonada</taxon>
        <taxon>Parabasalia</taxon>
        <taxon>Trichomonadida</taxon>
        <taxon>Trichomonadidae</taxon>
        <taxon>Trichomonas</taxon>
    </lineage>
</organism>
<dbReference type="RefSeq" id="XP_001330543.1">
    <property type="nucleotide sequence ID" value="XM_001330508.1"/>
</dbReference>
<gene>
    <name evidence="1" type="ORF">TVAG_372680</name>
</gene>
<dbReference type="KEGG" id="tva:4759954"/>
<reference evidence="1" key="1">
    <citation type="submission" date="2006-10" db="EMBL/GenBank/DDBJ databases">
        <authorList>
            <person name="Amadeo P."/>
            <person name="Zhao Q."/>
            <person name="Wortman J."/>
            <person name="Fraser-Liggett C."/>
            <person name="Carlton J."/>
        </authorList>
    </citation>
    <scope>NUCLEOTIDE SEQUENCE</scope>
    <source>
        <strain evidence="1">G3</strain>
    </source>
</reference>
<protein>
    <recommendedName>
        <fullName evidence="3">F5/8 type C domain-containing protein</fullName>
    </recommendedName>
</protein>
<dbReference type="EMBL" id="DS113546">
    <property type="protein sequence ID" value="EAY02123.1"/>
    <property type="molecule type" value="Genomic_DNA"/>
</dbReference>